<dbReference type="SMART" id="SM00239">
    <property type="entry name" value="C2"/>
    <property type="match status" value="1"/>
</dbReference>
<dbReference type="GO" id="GO:0005509">
    <property type="term" value="F:calcium ion binding"/>
    <property type="evidence" value="ECO:0007669"/>
    <property type="project" value="TreeGrafter"/>
</dbReference>
<keyword evidence="4" id="KW-1185">Reference proteome</keyword>
<dbReference type="Gene3D" id="2.60.40.150">
    <property type="entry name" value="C2 domain"/>
    <property type="match status" value="1"/>
</dbReference>
<feature type="domain" description="C2" evidence="2">
    <location>
        <begin position="1"/>
        <end position="125"/>
    </location>
</feature>
<dbReference type="Ensembl" id="ENSPSIT00000007660.1">
    <property type="protein sequence ID" value="ENSPSIP00000007619.1"/>
    <property type="gene ID" value="ENSPSIG00000007008.1"/>
</dbReference>
<dbReference type="Pfam" id="PF00168">
    <property type="entry name" value="C2"/>
    <property type="match status" value="1"/>
</dbReference>
<dbReference type="GO" id="GO:0006869">
    <property type="term" value="P:lipid transport"/>
    <property type="evidence" value="ECO:0007669"/>
    <property type="project" value="InterPro"/>
</dbReference>
<accession>K7FHV9</accession>
<dbReference type="InterPro" id="IPR037752">
    <property type="entry name" value="C2C_KIAA1228"/>
</dbReference>
<dbReference type="GeneTree" id="ENSGT00940000156086"/>
<organism evidence="3 4">
    <name type="scientific">Pelodiscus sinensis</name>
    <name type="common">Chinese softshell turtle</name>
    <name type="synonym">Trionyx sinensis</name>
    <dbReference type="NCBI Taxonomy" id="13735"/>
    <lineage>
        <taxon>Eukaryota</taxon>
        <taxon>Metazoa</taxon>
        <taxon>Chordata</taxon>
        <taxon>Craniata</taxon>
        <taxon>Vertebrata</taxon>
        <taxon>Euteleostomi</taxon>
        <taxon>Archelosauria</taxon>
        <taxon>Testudinata</taxon>
        <taxon>Testudines</taxon>
        <taxon>Cryptodira</taxon>
        <taxon>Trionychia</taxon>
        <taxon>Trionychidae</taxon>
        <taxon>Pelodiscus</taxon>
    </lineage>
</organism>
<keyword evidence="1" id="KW-0472">Membrane</keyword>
<dbReference type="GO" id="GO:0005544">
    <property type="term" value="F:calcium-dependent phospholipid binding"/>
    <property type="evidence" value="ECO:0007669"/>
    <property type="project" value="TreeGrafter"/>
</dbReference>
<dbReference type="SUPFAM" id="SSF49562">
    <property type="entry name" value="C2 domain (Calcium/lipid-binding domain, CaLB)"/>
    <property type="match status" value="1"/>
</dbReference>
<dbReference type="OMA" id="GMVMIEL"/>
<dbReference type="GO" id="GO:0035091">
    <property type="term" value="F:phosphatidylinositol binding"/>
    <property type="evidence" value="ECO:0007669"/>
    <property type="project" value="TreeGrafter"/>
</dbReference>
<dbReference type="InterPro" id="IPR035892">
    <property type="entry name" value="C2_domain_sf"/>
</dbReference>
<dbReference type="CDD" id="cd04030">
    <property type="entry name" value="C2C_KIAA1228"/>
    <property type="match status" value="1"/>
</dbReference>
<dbReference type="FunFam" id="2.60.40.150:FF:000078">
    <property type="entry name" value="Extended synaptotagmin 2"/>
    <property type="match status" value="1"/>
</dbReference>
<dbReference type="PANTHER" id="PTHR45761">
    <property type="entry name" value="EXTENDED SYNAPTOTAGMIN-LIKE PROTEIN 2, ISOFORM C"/>
    <property type="match status" value="1"/>
</dbReference>
<evidence type="ECO:0000313" key="4">
    <source>
        <dbReference type="Proteomes" id="UP000007267"/>
    </source>
</evidence>
<dbReference type="AlphaFoldDB" id="K7FHV9"/>
<reference evidence="3" key="3">
    <citation type="submission" date="2025-08" db="UniProtKB">
        <authorList>
            <consortium name="Ensembl"/>
        </authorList>
    </citation>
    <scope>IDENTIFICATION</scope>
</reference>
<dbReference type="GO" id="GO:0061817">
    <property type="term" value="P:endoplasmic reticulum-plasma membrane tethering"/>
    <property type="evidence" value="ECO:0007669"/>
    <property type="project" value="InterPro"/>
</dbReference>
<dbReference type="InterPro" id="IPR051634">
    <property type="entry name" value="Extended_Synaptotagmin"/>
</dbReference>
<evidence type="ECO:0000259" key="2">
    <source>
        <dbReference type="PROSITE" id="PS50004"/>
    </source>
</evidence>
<dbReference type="PROSITE" id="PS50004">
    <property type="entry name" value="C2"/>
    <property type="match status" value="1"/>
</dbReference>
<sequence>MLYLTSCNYVLIHFSFWVGVFFGFFNHRNLIAFSEEGSDPYVRMYLLPDKRRSGRRKTHVSKKTLNPVFDQIFDFSVSLPEVQRRILDVAVKNSGGFLSKDKGLLGKLLIHLASEELTKGWTQWYDLTEDGTKPHVIT</sequence>
<dbReference type="GO" id="GO:0031210">
    <property type="term" value="F:phosphatidylcholine binding"/>
    <property type="evidence" value="ECO:0007669"/>
    <property type="project" value="TreeGrafter"/>
</dbReference>
<keyword evidence="1" id="KW-0812">Transmembrane</keyword>
<feature type="transmembrane region" description="Helical" evidence="1">
    <location>
        <begin position="6"/>
        <end position="25"/>
    </location>
</feature>
<dbReference type="HOGENOM" id="CLU_1854590_0_0_1"/>
<proteinExistence type="predicted"/>
<dbReference type="PANTHER" id="PTHR45761:SF2">
    <property type="entry name" value="EXTENDED SYNAPTOTAGMIN-2"/>
    <property type="match status" value="1"/>
</dbReference>
<evidence type="ECO:0000256" key="1">
    <source>
        <dbReference type="SAM" id="Phobius"/>
    </source>
</evidence>
<dbReference type="eggNOG" id="KOG1012">
    <property type="taxonomic scope" value="Eukaryota"/>
</dbReference>
<dbReference type="GO" id="GO:0005789">
    <property type="term" value="C:endoplasmic reticulum membrane"/>
    <property type="evidence" value="ECO:0007669"/>
    <property type="project" value="TreeGrafter"/>
</dbReference>
<reference evidence="3" key="4">
    <citation type="submission" date="2025-09" db="UniProtKB">
        <authorList>
            <consortium name="Ensembl"/>
        </authorList>
    </citation>
    <scope>IDENTIFICATION</scope>
</reference>
<evidence type="ECO:0000313" key="3">
    <source>
        <dbReference type="Ensembl" id="ENSPSIP00000007619.1"/>
    </source>
</evidence>
<protein>
    <recommendedName>
        <fullName evidence="2">C2 domain-containing protein</fullName>
    </recommendedName>
</protein>
<dbReference type="Proteomes" id="UP000007267">
    <property type="component" value="Unassembled WGS sequence"/>
</dbReference>
<dbReference type="STRING" id="13735.ENSPSIP00000007619"/>
<dbReference type="EMBL" id="AGCU01129351">
    <property type="status" value="NOT_ANNOTATED_CDS"/>
    <property type="molecule type" value="Genomic_DNA"/>
</dbReference>
<reference evidence="4" key="1">
    <citation type="submission" date="2011-10" db="EMBL/GenBank/DDBJ databases">
        <authorList>
            <consortium name="Soft-shell Turtle Genome Consortium"/>
        </authorList>
    </citation>
    <scope>NUCLEOTIDE SEQUENCE [LARGE SCALE GENOMIC DNA]</scope>
    <source>
        <strain evidence="4">Daiwa-1</strain>
    </source>
</reference>
<keyword evidence="1" id="KW-1133">Transmembrane helix</keyword>
<name>K7FHV9_PELSI</name>
<reference evidence="4" key="2">
    <citation type="journal article" date="2013" name="Nat. Genet.">
        <title>The draft genomes of soft-shell turtle and green sea turtle yield insights into the development and evolution of the turtle-specific body plan.</title>
        <authorList>
            <person name="Wang Z."/>
            <person name="Pascual-Anaya J."/>
            <person name="Zadissa A."/>
            <person name="Li W."/>
            <person name="Niimura Y."/>
            <person name="Huang Z."/>
            <person name="Li C."/>
            <person name="White S."/>
            <person name="Xiong Z."/>
            <person name="Fang D."/>
            <person name="Wang B."/>
            <person name="Ming Y."/>
            <person name="Chen Y."/>
            <person name="Zheng Y."/>
            <person name="Kuraku S."/>
            <person name="Pignatelli M."/>
            <person name="Herrero J."/>
            <person name="Beal K."/>
            <person name="Nozawa M."/>
            <person name="Li Q."/>
            <person name="Wang J."/>
            <person name="Zhang H."/>
            <person name="Yu L."/>
            <person name="Shigenobu S."/>
            <person name="Wang J."/>
            <person name="Liu J."/>
            <person name="Flicek P."/>
            <person name="Searle S."/>
            <person name="Wang J."/>
            <person name="Kuratani S."/>
            <person name="Yin Y."/>
            <person name="Aken B."/>
            <person name="Zhang G."/>
            <person name="Irie N."/>
        </authorList>
    </citation>
    <scope>NUCLEOTIDE SEQUENCE [LARGE SCALE GENOMIC DNA]</scope>
    <source>
        <strain evidence="4">Daiwa-1</strain>
    </source>
</reference>
<dbReference type="GO" id="GO:0008429">
    <property type="term" value="F:phosphatidylethanolamine binding"/>
    <property type="evidence" value="ECO:0007669"/>
    <property type="project" value="TreeGrafter"/>
</dbReference>
<dbReference type="InterPro" id="IPR000008">
    <property type="entry name" value="C2_dom"/>
</dbReference>